<evidence type="ECO:0000313" key="3">
    <source>
        <dbReference type="Proteomes" id="UP000509808"/>
    </source>
</evidence>
<dbReference type="RefSeq" id="YP_010597400.1">
    <property type="nucleotide sequence ID" value="NC_069742.1"/>
</dbReference>
<sequence>MKPAKILFFVDGPAPTPEDFAAAAELNASVSFRNARAVPSEAHSLEICDGVAGAVPPIYAEKFPDAAEAIKKKAAELKELTSKVGDSPAPKAKGGKTGQQAPQQPQTPAPATGGQQPAAGQQGGGAPSWNPNPAQ</sequence>
<dbReference type="GeneID" id="77609057"/>
<reference evidence="2 3" key="1">
    <citation type="submission" date="2020-06" db="EMBL/GenBank/DDBJ databases">
        <title>Analysis of phage genom.</title>
        <authorList>
            <person name="Yazdi M."/>
            <person name="Ghaemi E.A."/>
            <person name="Shirzad Aski H."/>
            <person name="Mohebbi A."/>
            <person name="Tabarraei A."/>
            <person name="Sabzali S."/>
        </authorList>
    </citation>
    <scope>NUCLEOTIDE SEQUENCE [LARGE SCALE GENOMIC DNA]</scope>
    <source>
        <strain evidence="3">vB_PaeS-Yazdi-M</strain>
    </source>
</reference>
<evidence type="ECO:0000256" key="1">
    <source>
        <dbReference type="SAM" id="MobiDB-lite"/>
    </source>
</evidence>
<feature type="compositionally biased region" description="Low complexity" evidence="1">
    <location>
        <begin position="88"/>
        <end position="120"/>
    </location>
</feature>
<protein>
    <submittedName>
        <fullName evidence="2">Uncharacterized protein</fullName>
    </submittedName>
</protein>
<keyword evidence="3" id="KW-1185">Reference proteome</keyword>
<feature type="region of interest" description="Disordered" evidence="1">
    <location>
        <begin position="80"/>
        <end position="135"/>
    </location>
</feature>
<organism evidence="2 3">
    <name type="scientific">Pseudomonas phage vB_PaeS-Yazdi-M</name>
    <dbReference type="NCBI Taxonomy" id="2746928"/>
    <lineage>
        <taxon>Viruses</taxon>
        <taxon>Duplodnaviria</taxon>
        <taxon>Heunggongvirae</taxon>
        <taxon>Uroviricota</taxon>
        <taxon>Caudoviricetes</taxon>
        <taxon>Jondennisvirinae</taxon>
        <taxon>Septimatrevirus</taxon>
        <taxon>Septimatrevirus yazdi</taxon>
    </lineage>
</organism>
<dbReference type="EMBL" id="LC552830">
    <property type="protein sequence ID" value="BCG66139.1"/>
    <property type="molecule type" value="Genomic_DNA"/>
</dbReference>
<accession>A0A6S6MMA1</accession>
<dbReference type="KEGG" id="vg:77609057"/>
<name>A0A6S6MMA1_9CAUD</name>
<proteinExistence type="predicted"/>
<evidence type="ECO:0000313" key="2">
    <source>
        <dbReference type="EMBL" id="BCG66139.1"/>
    </source>
</evidence>
<dbReference type="Proteomes" id="UP000509808">
    <property type="component" value="Segment"/>
</dbReference>